<dbReference type="Pfam" id="PF01966">
    <property type="entry name" value="HD"/>
    <property type="match status" value="1"/>
</dbReference>
<evidence type="ECO:0000259" key="1">
    <source>
        <dbReference type="Pfam" id="PF01966"/>
    </source>
</evidence>
<dbReference type="SUPFAM" id="SSF109604">
    <property type="entry name" value="HD-domain/PDEase-like"/>
    <property type="match status" value="1"/>
</dbReference>
<sequence length="169" mass="19145">MDRNYILKIFPEIRKIKSRPLRSSVVHAWLIAIKREKWKRIDDIPFTLFIKTKKTLIQHTRSVTQMAMAVARIRDDVDMDTVIAGGLVHDIGKLLEYTKKGSRFIKSSCGKRIRHPISGYGIALEAGLSAEIAHIIAAHSVEGDTVGRSREAILIHHCDFIDFDIAKSE</sequence>
<dbReference type="EMBL" id="LJNI01000043">
    <property type="protein sequence ID" value="KPJ73122.1"/>
    <property type="molecule type" value="Genomic_DNA"/>
</dbReference>
<proteinExistence type="predicted"/>
<dbReference type="InterPro" id="IPR006674">
    <property type="entry name" value="HD_domain"/>
</dbReference>
<comment type="caution">
    <text evidence="2">The sequence shown here is derived from an EMBL/GenBank/DDBJ whole genome shotgun (WGS) entry which is preliminary data.</text>
</comment>
<dbReference type="NCBIfam" id="TIGR00277">
    <property type="entry name" value="HDIG"/>
    <property type="match status" value="1"/>
</dbReference>
<organism evidence="2 3">
    <name type="scientific">candidate division TA06 bacterium DG_78</name>
    <dbReference type="NCBI Taxonomy" id="1703772"/>
    <lineage>
        <taxon>Bacteria</taxon>
        <taxon>Bacteria division TA06</taxon>
    </lineage>
</organism>
<feature type="domain" description="HD" evidence="1">
    <location>
        <begin position="57"/>
        <end position="160"/>
    </location>
</feature>
<name>A0A0S7YEC8_UNCT6</name>
<reference evidence="2 3" key="1">
    <citation type="journal article" date="2015" name="Microbiome">
        <title>Genomic resolution of linkages in carbon, nitrogen, and sulfur cycling among widespread estuary sediment bacteria.</title>
        <authorList>
            <person name="Baker B.J."/>
            <person name="Lazar C.S."/>
            <person name="Teske A.P."/>
            <person name="Dick G.J."/>
        </authorList>
    </citation>
    <scope>NUCLEOTIDE SEQUENCE [LARGE SCALE GENOMIC DNA]</scope>
    <source>
        <strain evidence="2">DG_78</strain>
    </source>
</reference>
<dbReference type="AlphaFoldDB" id="A0A0S7YEC8"/>
<dbReference type="InterPro" id="IPR003607">
    <property type="entry name" value="HD/PDEase_dom"/>
</dbReference>
<evidence type="ECO:0000313" key="2">
    <source>
        <dbReference type="EMBL" id="KPJ73122.1"/>
    </source>
</evidence>
<accession>A0A0S7YEC8</accession>
<evidence type="ECO:0000313" key="3">
    <source>
        <dbReference type="Proteomes" id="UP000051012"/>
    </source>
</evidence>
<dbReference type="Gene3D" id="1.10.3210.10">
    <property type="entry name" value="Hypothetical protein af1432"/>
    <property type="match status" value="1"/>
</dbReference>
<protein>
    <recommendedName>
        <fullName evidence="1">HD domain-containing protein</fullName>
    </recommendedName>
</protein>
<dbReference type="CDD" id="cd00077">
    <property type="entry name" value="HDc"/>
    <property type="match status" value="1"/>
</dbReference>
<dbReference type="InterPro" id="IPR006675">
    <property type="entry name" value="HDIG_dom"/>
</dbReference>
<dbReference type="Proteomes" id="UP000051012">
    <property type="component" value="Unassembled WGS sequence"/>
</dbReference>
<gene>
    <name evidence="2" type="ORF">AMJ52_04375</name>
</gene>